<dbReference type="SUPFAM" id="SSF57701">
    <property type="entry name" value="Zn2/Cys6 DNA-binding domain"/>
    <property type="match status" value="1"/>
</dbReference>
<evidence type="ECO:0000256" key="7">
    <source>
        <dbReference type="SAM" id="MobiDB-lite"/>
    </source>
</evidence>
<feature type="region of interest" description="Disordered" evidence="7">
    <location>
        <begin position="982"/>
        <end position="1029"/>
    </location>
</feature>
<organism evidence="9 10">
    <name type="scientific">Ambrosiozyma monospora</name>
    <name type="common">Yeast</name>
    <name type="synonym">Endomycopsis monosporus</name>
    <dbReference type="NCBI Taxonomy" id="43982"/>
    <lineage>
        <taxon>Eukaryota</taxon>
        <taxon>Fungi</taxon>
        <taxon>Dikarya</taxon>
        <taxon>Ascomycota</taxon>
        <taxon>Saccharomycotina</taxon>
        <taxon>Pichiomycetes</taxon>
        <taxon>Pichiales</taxon>
        <taxon>Pichiaceae</taxon>
        <taxon>Ambrosiozyma</taxon>
    </lineage>
</organism>
<dbReference type="EMBL" id="BSXU01002075">
    <property type="protein sequence ID" value="GMG34033.1"/>
    <property type="molecule type" value="Genomic_DNA"/>
</dbReference>
<evidence type="ECO:0000256" key="5">
    <source>
        <dbReference type="ARBA" id="ARBA00023163"/>
    </source>
</evidence>
<feature type="compositionally biased region" description="Polar residues" evidence="7">
    <location>
        <begin position="920"/>
        <end position="931"/>
    </location>
</feature>
<feature type="compositionally biased region" description="Low complexity" evidence="7">
    <location>
        <begin position="932"/>
        <end position="942"/>
    </location>
</feature>
<protein>
    <submittedName>
        <fullName evidence="9">Unnamed protein product</fullName>
    </submittedName>
</protein>
<evidence type="ECO:0000313" key="10">
    <source>
        <dbReference type="Proteomes" id="UP001165063"/>
    </source>
</evidence>
<dbReference type="PANTHER" id="PTHR47171">
    <property type="entry name" value="FARA-RELATED"/>
    <property type="match status" value="1"/>
</dbReference>
<keyword evidence="6" id="KW-0539">Nucleus</keyword>
<dbReference type="GO" id="GO:0003677">
    <property type="term" value="F:DNA binding"/>
    <property type="evidence" value="ECO:0007669"/>
    <property type="project" value="UniProtKB-KW"/>
</dbReference>
<dbReference type="OrthoDB" id="5121955at2759"/>
<dbReference type="Pfam" id="PF04082">
    <property type="entry name" value="Fungal_trans"/>
    <property type="match status" value="1"/>
</dbReference>
<dbReference type="Gene3D" id="4.10.240.10">
    <property type="entry name" value="Zn(2)-C6 fungal-type DNA-binding domain"/>
    <property type="match status" value="1"/>
</dbReference>
<keyword evidence="4" id="KW-0238">DNA-binding</keyword>
<dbReference type="GO" id="GO:0000981">
    <property type="term" value="F:DNA-binding transcription factor activity, RNA polymerase II-specific"/>
    <property type="evidence" value="ECO:0007669"/>
    <property type="project" value="InterPro"/>
</dbReference>
<evidence type="ECO:0000259" key="8">
    <source>
        <dbReference type="PROSITE" id="PS50048"/>
    </source>
</evidence>
<name>A0A9W6YT28_AMBMO</name>
<dbReference type="InterPro" id="IPR052073">
    <property type="entry name" value="Amide_Lactam_Regulators"/>
</dbReference>
<accession>A0A9W6YT28</accession>
<feature type="domain" description="Zn(2)-C6 fungal-type" evidence="8">
    <location>
        <begin position="54"/>
        <end position="89"/>
    </location>
</feature>
<keyword evidence="3" id="KW-0805">Transcription regulation</keyword>
<feature type="compositionally biased region" description="Low complexity" evidence="7">
    <location>
        <begin position="993"/>
        <end position="1005"/>
    </location>
</feature>
<dbReference type="AlphaFoldDB" id="A0A9W6YT28"/>
<keyword evidence="1" id="KW-0479">Metal-binding</keyword>
<evidence type="ECO:0000256" key="4">
    <source>
        <dbReference type="ARBA" id="ARBA00023125"/>
    </source>
</evidence>
<evidence type="ECO:0000256" key="6">
    <source>
        <dbReference type="ARBA" id="ARBA00023242"/>
    </source>
</evidence>
<proteinExistence type="predicted"/>
<dbReference type="Proteomes" id="UP001165063">
    <property type="component" value="Unassembled WGS sequence"/>
</dbReference>
<keyword evidence="10" id="KW-1185">Reference proteome</keyword>
<keyword evidence="2" id="KW-0862">Zinc</keyword>
<sequence>MQSGSSPSGMDPRSPATPQSPTSGTPGTSGAASSTAAKQQSKIKKFNRGRSSRACVTCNKRKVRCDVIKKDYPREKCTNCQEFGVECILTERKRKKDGNSAKDGGVSKVPKRASQSSLKSKLTQSKLTQSNLNKLSTASPISVTSPLGVFASSPNENDDSIGNNTSDANKFDHLIEQKNAIVVDKEHTYRNRFTRESHGEHFKNITPTFYMKLAIKDYIVSEDGFKFSDSEVNPYVRETLDINGVFILPPQETCDSLIAIFFKQFNPFFNFISKPQFYRDYSDLSHPPSLLLLRSILFIGSTIANKRDQQDPELDQPEILFHRAKLLCDMEVETKPIPMVQSLLLLSFVTANEVSLNDRTTYFDKAVSVSFEFCMHLDQTNNPNISLEDKFMYKVLFWHLFIQDRLLSLGFTRNHRIKFSQCTVPMLTKEELAIVCFQGQEALGGEDDLVIEYYLCMIKHAELISEIATQQTLAAKMASRGENPSTIFNHMDNLITSWYQSLPAVALADNETHTNFHFHLFRLYYCHLKSATCLSVLSFYTMLIRKQVTTGSRSMNPNLLKFNNNLYFDTAYSMCLDIIESVDVLIDLGIVLQFSLHIVQIILGAGILMTMFTYHKDSAVRVTATNNVEKVLKFAKYIRGLNLNTSASVWVSVSLYFFEKVYPNEEKRIQFVRECNHSEFIEVLLRLDLQKLGANAPFDDSFQMALSNEIGPFIKPIFDIDPCTNPITTLEEYQQSIVFRPEQSLMEVSKVFSMQLGTMIPFEDVSFQYSRFLPQVKLSKLNTPHAQPHADVLSNFGNGSLSGNEANVSLVNEPVWPSNNVELPPVILESSSDSNIPTFSLSGGSSIPIIPPAEVPVLNGPPPKASSSPTAVKTGSYFNSSSGNNNPLQSHSSSSSNFSSQLSRDNESLYRINQVPMMPGQNNGPAPTDTYQQPPQQQQQFIPQQSYPVYSPPQQQQLPQQYYMQQQQQLPQTAQMGYMPFQQPNSQGMMTDPQQQSVSMPVSQQGPFPQYPTQTLGQSDQDVQYYPKH</sequence>
<feature type="compositionally biased region" description="Pro residues" evidence="7">
    <location>
        <begin position="854"/>
        <end position="864"/>
    </location>
</feature>
<feature type="region of interest" description="Disordered" evidence="7">
    <location>
        <begin position="95"/>
        <end position="133"/>
    </location>
</feature>
<feature type="compositionally biased region" description="Polar residues" evidence="7">
    <location>
        <begin position="1011"/>
        <end position="1022"/>
    </location>
</feature>
<dbReference type="PROSITE" id="PS50048">
    <property type="entry name" value="ZN2_CY6_FUNGAL_2"/>
    <property type="match status" value="1"/>
</dbReference>
<dbReference type="CDD" id="cd00067">
    <property type="entry name" value="GAL4"/>
    <property type="match status" value="1"/>
</dbReference>
<feature type="compositionally biased region" description="Low complexity" evidence="7">
    <location>
        <begin position="875"/>
        <end position="903"/>
    </location>
</feature>
<feature type="compositionally biased region" description="Low complexity" evidence="7">
    <location>
        <begin position="114"/>
        <end position="130"/>
    </location>
</feature>
<evidence type="ECO:0000313" key="9">
    <source>
        <dbReference type="EMBL" id="GMG34033.1"/>
    </source>
</evidence>
<evidence type="ECO:0000256" key="1">
    <source>
        <dbReference type="ARBA" id="ARBA00022723"/>
    </source>
</evidence>
<gene>
    <name evidence="9" type="ORF">Amon01_000436600</name>
</gene>
<comment type="caution">
    <text evidence="9">The sequence shown here is derived from an EMBL/GenBank/DDBJ whole genome shotgun (WGS) entry which is preliminary data.</text>
</comment>
<dbReference type="PANTHER" id="PTHR47171:SF3">
    <property type="entry name" value="FARA-RELATED"/>
    <property type="match status" value="1"/>
</dbReference>
<dbReference type="GO" id="GO:0006351">
    <property type="term" value="P:DNA-templated transcription"/>
    <property type="evidence" value="ECO:0007669"/>
    <property type="project" value="InterPro"/>
</dbReference>
<dbReference type="CDD" id="cd12148">
    <property type="entry name" value="fungal_TF_MHR"/>
    <property type="match status" value="1"/>
</dbReference>
<dbReference type="SMART" id="SM00066">
    <property type="entry name" value="GAL4"/>
    <property type="match status" value="1"/>
</dbReference>
<reference evidence="9" key="1">
    <citation type="submission" date="2023-04" db="EMBL/GenBank/DDBJ databases">
        <title>Ambrosiozyma monospora NBRC 1965.</title>
        <authorList>
            <person name="Ichikawa N."/>
            <person name="Sato H."/>
            <person name="Tonouchi N."/>
        </authorList>
    </citation>
    <scope>NUCLEOTIDE SEQUENCE</scope>
    <source>
        <strain evidence="9">NBRC 1965</strain>
    </source>
</reference>
<evidence type="ECO:0000256" key="2">
    <source>
        <dbReference type="ARBA" id="ARBA00022833"/>
    </source>
</evidence>
<keyword evidence="5" id="KW-0804">Transcription</keyword>
<dbReference type="InterPro" id="IPR001138">
    <property type="entry name" value="Zn2Cys6_DnaBD"/>
</dbReference>
<dbReference type="Pfam" id="PF00172">
    <property type="entry name" value="Zn_clus"/>
    <property type="match status" value="1"/>
</dbReference>
<dbReference type="GO" id="GO:0008270">
    <property type="term" value="F:zinc ion binding"/>
    <property type="evidence" value="ECO:0007669"/>
    <property type="project" value="InterPro"/>
</dbReference>
<feature type="region of interest" description="Disordered" evidence="7">
    <location>
        <begin position="1"/>
        <end position="49"/>
    </location>
</feature>
<dbReference type="InterPro" id="IPR007219">
    <property type="entry name" value="XnlR_reg_dom"/>
</dbReference>
<feature type="region of interest" description="Disordered" evidence="7">
    <location>
        <begin position="854"/>
        <end position="942"/>
    </location>
</feature>
<dbReference type="InterPro" id="IPR036864">
    <property type="entry name" value="Zn2-C6_fun-type_DNA-bd_sf"/>
</dbReference>
<feature type="compositionally biased region" description="Low complexity" evidence="7">
    <location>
        <begin position="14"/>
        <end position="40"/>
    </location>
</feature>
<evidence type="ECO:0000256" key="3">
    <source>
        <dbReference type="ARBA" id="ARBA00023015"/>
    </source>
</evidence>